<name>A0A3R7PHQ4_PENVA</name>
<proteinExistence type="inferred from homology"/>
<evidence type="ECO:0000256" key="8">
    <source>
        <dbReference type="ARBA" id="ARBA00023134"/>
    </source>
</evidence>
<comment type="function">
    <text evidence="10">Tubulin is the major constituent of microtubules, a cylinder consisting of laterally associated linear protofilaments composed of alpha- and beta-tubulin heterodimers. Microtubules grow by the addition of GTP-tubulin dimers to the microtubule end, where a stabilizing cap forms. Below the cap, tubulin dimers are in GDP-bound state, owing to GTPase activity of alpha-tubulin.</text>
</comment>
<evidence type="ECO:0000256" key="3">
    <source>
        <dbReference type="ARBA" id="ARBA00009636"/>
    </source>
</evidence>
<gene>
    <name evidence="13" type="ORF">C7M84_015065</name>
</gene>
<comment type="caution">
    <text evidence="13">The sequence shown here is derived from an EMBL/GenBank/DDBJ whole genome shotgun (WGS) entry which is preliminary data.</text>
</comment>
<accession>A0A3R7PHQ4</accession>
<dbReference type="AlphaFoldDB" id="A0A3R7PHQ4"/>
<dbReference type="Gene3D" id="3.40.50.1440">
    <property type="entry name" value="Tubulin/FtsZ, GTPase domain"/>
    <property type="match status" value="2"/>
</dbReference>
<feature type="region of interest" description="Disordered" evidence="11">
    <location>
        <begin position="440"/>
        <end position="466"/>
    </location>
</feature>
<evidence type="ECO:0000256" key="5">
    <source>
        <dbReference type="ARBA" id="ARBA00022490"/>
    </source>
</evidence>
<comment type="cofactor">
    <cofactor evidence="1">
        <name>Mg(2+)</name>
        <dbReference type="ChEBI" id="CHEBI:18420"/>
    </cofactor>
</comment>
<evidence type="ECO:0000313" key="13">
    <source>
        <dbReference type="EMBL" id="ROT66873.1"/>
    </source>
</evidence>
<dbReference type="InterPro" id="IPR023123">
    <property type="entry name" value="Tubulin_C"/>
</dbReference>
<keyword evidence="9" id="KW-0206">Cytoskeleton</keyword>
<evidence type="ECO:0000256" key="10">
    <source>
        <dbReference type="ARBA" id="ARBA00034296"/>
    </source>
</evidence>
<dbReference type="PANTHER" id="PTHR11588">
    <property type="entry name" value="TUBULIN"/>
    <property type="match status" value="1"/>
</dbReference>
<organism evidence="13 14">
    <name type="scientific">Penaeus vannamei</name>
    <name type="common">Whiteleg shrimp</name>
    <name type="synonym">Litopenaeus vannamei</name>
    <dbReference type="NCBI Taxonomy" id="6689"/>
    <lineage>
        <taxon>Eukaryota</taxon>
        <taxon>Metazoa</taxon>
        <taxon>Ecdysozoa</taxon>
        <taxon>Arthropoda</taxon>
        <taxon>Crustacea</taxon>
        <taxon>Multicrustacea</taxon>
        <taxon>Malacostraca</taxon>
        <taxon>Eumalacostraca</taxon>
        <taxon>Eucarida</taxon>
        <taxon>Decapoda</taxon>
        <taxon>Dendrobranchiata</taxon>
        <taxon>Penaeoidea</taxon>
        <taxon>Penaeidae</taxon>
        <taxon>Penaeus</taxon>
    </lineage>
</organism>
<evidence type="ECO:0000256" key="1">
    <source>
        <dbReference type="ARBA" id="ARBA00001946"/>
    </source>
</evidence>
<dbReference type="GO" id="GO:0005525">
    <property type="term" value="F:GTP binding"/>
    <property type="evidence" value="ECO:0007669"/>
    <property type="project" value="UniProtKB-KW"/>
</dbReference>
<dbReference type="GO" id="GO:0003924">
    <property type="term" value="F:GTPase activity"/>
    <property type="evidence" value="ECO:0007669"/>
    <property type="project" value="InterPro"/>
</dbReference>
<comment type="subcellular location">
    <subcellularLocation>
        <location evidence="2">Cytoplasm</location>
        <location evidence="2">Cytoskeleton</location>
    </subcellularLocation>
</comment>
<dbReference type="EMBL" id="QCYY01002879">
    <property type="protein sequence ID" value="ROT66873.1"/>
    <property type="molecule type" value="Genomic_DNA"/>
</dbReference>
<keyword evidence="6" id="KW-0493">Microtubule</keyword>
<evidence type="ECO:0000256" key="6">
    <source>
        <dbReference type="ARBA" id="ARBA00022701"/>
    </source>
</evidence>
<comment type="similarity">
    <text evidence="3">Belongs to the tubulin family.</text>
</comment>
<comment type="subunit">
    <text evidence="4">Dimer of alpha and beta chains. A typical microtubule is a hollow water-filled tube with an outer diameter of 25 nm and an inner diameter of 15 nM. Alpha-beta heterodimers associate head-to-tail to form protofilaments running lengthwise along the microtubule wall with the beta-tubulin subunit facing the microtubule plus end conferring a structural polarity. Microtubules usually have 13 protofilaments but different protofilament numbers can be found in some organisms and specialized cells.</text>
</comment>
<dbReference type="Gene3D" id="1.10.287.600">
    <property type="entry name" value="Helix hairpin bin"/>
    <property type="match status" value="1"/>
</dbReference>
<evidence type="ECO:0000256" key="4">
    <source>
        <dbReference type="ARBA" id="ARBA00011747"/>
    </source>
</evidence>
<dbReference type="SUPFAM" id="SSF52490">
    <property type="entry name" value="Tubulin nucleotide-binding domain-like"/>
    <property type="match status" value="1"/>
</dbReference>
<dbReference type="InterPro" id="IPR002453">
    <property type="entry name" value="Beta_tubulin"/>
</dbReference>
<dbReference type="InterPro" id="IPR000217">
    <property type="entry name" value="Tubulin"/>
</dbReference>
<dbReference type="Proteomes" id="UP000283509">
    <property type="component" value="Unassembled WGS sequence"/>
</dbReference>
<dbReference type="InterPro" id="IPR008280">
    <property type="entry name" value="Tub_FtsZ_C"/>
</dbReference>
<sequence length="506" mass="56335">MLLSPLSPSPPSRHHLHSPSFLHPFPHASSLPPPPILHPIPSSSNPCFLSIPSLLATISHSFLPNFPPHDPPPSSTPIPSPQYLPSPCFLSPFIPLFLPPPSSTPIPSSPIIFLPHASLSHPSRHHPPHFLPNFFLPHASFSLHLSPSRHHPHPIPSSQLSSSPCFLSPISPPPPATILHPHSSSQYLPTPCFLSPIPLSLPSLPRPLLPATILHPHSFLPNFFLPHASSLPSSPALPLQVSDTVVEPYNATLSVHQLVENTDETYCIDNEALYEICFRTLKLATPTYGDLNHLVSLTMSGVTTCLRYLTVAAVFRGRMSMREVDEQMLNVQNKNTAFFVEWIPNNVKTAVCDIPPRGLKMAGTFIGNTTAIQELFRRISDQFSAMFRRKAFLHWYTGEGMDEMEFTEAESNMNDLLCERRRKCGRIEADARASVNINRPSTLLTTSPPRRRRKGRAPFDSGRRAGKRELRRKVFCVRIPEPAPITSSVRRRCRRCSLPSFALIPL</sequence>
<evidence type="ECO:0000256" key="9">
    <source>
        <dbReference type="ARBA" id="ARBA00023212"/>
    </source>
</evidence>
<evidence type="ECO:0000256" key="11">
    <source>
        <dbReference type="SAM" id="MobiDB-lite"/>
    </source>
</evidence>
<keyword evidence="14" id="KW-1185">Reference proteome</keyword>
<reference evidence="13 14" key="2">
    <citation type="submission" date="2019-01" db="EMBL/GenBank/DDBJ databases">
        <title>The decoding of complex shrimp genome reveals the adaptation for benthos swimmer, frequently molting mechanism and breeding impact on genome.</title>
        <authorList>
            <person name="Sun Y."/>
            <person name="Gao Y."/>
            <person name="Yu Y."/>
        </authorList>
    </citation>
    <scope>NUCLEOTIDE SEQUENCE [LARGE SCALE GENOMIC DNA]</scope>
    <source>
        <tissue evidence="13">Muscle</tissue>
    </source>
</reference>
<dbReference type="GO" id="GO:0007017">
    <property type="term" value="P:microtubule-based process"/>
    <property type="evidence" value="ECO:0007669"/>
    <property type="project" value="InterPro"/>
</dbReference>
<dbReference type="SMART" id="SM00865">
    <property type="entry name" value="Tubulin_C"/>
    <property type="match status" value="1"/>
</dbReference>
<feature type="domain" description="Tubulin/FtsZ 2-layer sandwich" evidence="12">
    <location>
        <begin position="276"/>
        <end position="381"/>
    </location>
</feature>
<keyword evidence="8" id="KW-0342">GTP-binding</keyword>
<dbReference type="InterPro" id="IPR018316">
    <property type="entry name" value="Tubulin/FtsZ_2-layer-sand-dom"/>
</dbReference>
<keyword evidence="7" id="KW-0547">Nucleotide-binding</keyword>
<protein>
    <submittedName>
        <fullName evidence="13">Putative tubulin beta-2 chain-like</fullName>
    </submittedName>
</protein>
<evidence type="ECO:0000256" key="2">
    <source>
        <dbReference type="ARBA" id="ARBA00004245"/>
    </source>
</evidence>
<dbReference type="PRINTS" id="PR01161">
    <property type="entry name" value="TUBULIN"/>
</dbReference>
<evidence type="ECO:0000259" key="12">
    <source>
        <dbReference type="SMART" id="SM00865"/>
    </source>
</evidence>
<dbReference type="FunFam" id="1.10.287.600:FF:000013">
    <property type="entry name" value="Tubulin beta chain"/>
    <property type="match status" value="1"/>
</dbReference>
<dbReference type="GO" id="GO:0005874">
    <property type="term" value="C:microtubule"/>
    <property type="evidence" value="ECO:0007669"/>
    <property type="project" value="UniProtKB-KW"/>
</dbReference>
<reference evidence="13 14" key="1">
    <citation type="submission" date="2018-04" db="EMBL/GenBank/DDBJ databases">
        <authorList>
            <person name="Zhang X."/>
            <person name="Yuan J."/>
            <person name="Li F."/>
            <person name="Xiang J."/>
        </authorList>
    </citation>
    <scope>NUCLEOTIDE SEQUENCE [LARGE SCALE GENOMIC DNA]</scope>
    <source>
        <tissue evidence="13">Muscle</tissue>
    </source>
</reference>
<dbReference type="Pfam" id="PF03953">
    <property type="entry name" value="Tubulin_C"/>
    <property type="match status" value="1"/>
</dbReference>
<dbReference type="InterPro" id="IPR036525">
    <property type="entry name" value="Tubulin/FtsZ_GTPase_sf"/>
</dbReference>
<dbReference type="PRINTS" id="PR01163">
    <property type="entry name" value="BETATUBULIN"/>
</dbReference>
<keyword evidence="5" id="KW-0963">Cytoplasm</keyword>
<dbReference type="SUPFAM" id="SSF55307">
    <property type="entry name" value="Tubulin C-terminal domain-like"/>
    <property type="match status" value="1"/>
</dbReference>
<evidence type="ECO:0000313" key="14">
    <source>
        <dbReference type="Proteomes" id="UP000283509"/>
    </source>
</evidence>
<evidence type="ECO:0000256" key="7">
    <source>
        <dbReference type="ARBA" id="ARBA00022741"/>
    </source>
</evidence>
<dbReference type="STRING" id="6689.A0A3R7PHQ4"/>
<dbReference type="GO" id="GO:0005200">
    <property type="term" value="F:structural constituent of cytoskeleton"/>
    <property type="evidence" value="ECO:0007669"/>
    <property type="project" value="InterPro"/>
</dbReference>